<name>A0A936Z666_9BURK</name>
<keyword evidence="2" id="KW-1185">Reference proteome</keyword>
<accession>A0A936Z666</accession>
<reference evidence="1 2" key="1">
    <citation type="journal article" date="2017" name="Int. J. Syst. Evol. Microbiol.">
        <title>Ramlibacter monticola sp. nov., isolated from forest soil.</title>
        <authorList>
            <person name="Chaudhary D.K."/>
            <person name="Kim J."/>
        </authorList>
    </citation>
    <scope>NUCLEOTIDE SEQUENCE [LARGE SCALE GENOMIC DNA]</scope>
    <source>
        <strain evidence="1 2">KACC 19175</strain>
    </source>
</reference>
<dbReference type="Proteomes" id="UP000599109">
    <property type="component" value="Unassembled WGS sequence"/>
</dbReference>
<sequence length="248" mass="26786">MARLMNAGDICKEVLGLMGLPVPNAVSANTNDATSRQIWVLLRQTGRRLMKPTRTHRWQALTREWKLTTVPGKTLYDLPTDHDGFIDSTAWNLASRLPMLGALDAQWQALRARSLGSSTISIVYRTVGEQFEIYNSPGDAQSLSIAYTSRNWVKLASPPDPQAPYADAPVADGDIVMLDPEMMVAGLQFAFLTAKGFDTTAVATQLDALIEAAIDNDSDAPVLSAVGGGSDYPLLSPVFNLPDTGYGS</sequence>
<gene>
    <name evidence="1" type="ORF">JJ685_24385</name>
</gene>
<dbReference type="AlphaFoldDB" id="A0A936Z666"/>
<evidence type="ECO:0000313" key="1">
    <source>
        <dbReference type="EMBL" id="MBL0394300.1"/>
    </source>
</evidence>
<dbReference type="EMBL" id="JAEQNE010000008">
    <property type="protein sequence ID" value="MBL0394300.1"/>
    <property type="molecule type" value="Genomic_DNA"/>
</dbReference>
<proteinExistence type="predicted"/>
<protein>
    <submittedName>
        <fullName evidence="1">Uncharacterized protein</fullName>
    </submittedName>
</protein>
<dbReference type="RefSeq" id="WP_201676977.1">
    <property type="nucleotide sequence ID" value="NZ_JAEQNE010000008.1"/>
</dbReference>
<comment type="caution">
    <text evidence="1">The sequence shown here is derived from an EMBL/GenBank/DDBJ whole genome shotgun (WGS) entry which is preliminary data.</text>
</comment>
<organism evidence="1 2">
    <name type="scientific">Ramlibacter monticola</name>
    <dbReference type="NCBI Taxonomy" id="1926872"/>
    <lineage>
        <taxon>Bacteria</taxon>
        <taxon>Pseudomonadati</taxon>
        <taxon>Pseudomonadota</taxon>
        <taxon>Betaproteobacteria</taxon>
        <taxon>Burkholderiales</taxon>
        <taxon>Comamonadaceae</taxon>
        <taxon>Ramlibacter</taxon>
    </lineage>
</organism>
<evidence type="ECO:0000313" key="2">
    <source>
        <dbReference type="Proteomes" id="UP000599109"/>
    </source>
</evidence>